<feature type="transmembrane region" description="Helical" evidence="7">
    <location>
        <begin position="197"/>
        <end position="215"/>
    </location>
</feature>
<accession>A0A840IED8</accession>
<dbReference type="EC" id="3.6.1.27" evidence="9"/>
<dbReference type="Pfam" id="PF09335">
    <property type="entry name" value="VTT_dom"/>
    <property type="match status" value="1"/>
</dbReference>
<sequence>MKPIWFAVAAALAAFVWWRRRRLEPPLMIGLGLVAIGAAVYGTGLIEMPDFEQVLTDVGEALGTWTYLLVALLCFLESGAGIGLLVPGETAIVVGGVVAGQGQIDIVLLIAIAWVTAVAGDLTSFFIGRKLGRAFLVKHGPRVKIDEHRIEQVEAFYAKHGGKAVFLGRFVGLVRAVSPFVAGSSGMRTRRFLPYDVLAAGIMVTFFCLLGYLFWRSIDRVLEIARQGTFALGVVITVVVAIVVAVRWLRVERNREQLDAFLDAQEGKPAIGPVVRFVRAFGRRLVGPARFLWNRLTPGQLGLELTSLLAIAAVGSFVFFGYLIVLDPITELTPGDERGVRWSADLHAAWLTEAAKVVTHLGALPVAGGALVLVAAVLLWRREWLEGLALLAGLVITYAGVHITKAATDRPRPLQPLVETAGSAYPSGHAAYAVFWVAIAIALRRAFPGLASRAIVLTAGIAIAVAVGLSRIYLRVHWFSDVAGGWGLASTTLALTGMVALVVGFFTSGRARLEPEPEPPVLGPR</sequence>
<evidence type="ECO:0000256" key="7">
    <source>
        <dbReference type="SAM" id="Phobius"/>
    </source>
</evidence>
<reference evidence="9 10" key="1">
    <citation type="submission" date="2020-08" db="EMBL/GenBank/DDBJ databases">
        <title>Genomic Encyclopedia of Archaeal and Bacterial Type Strains, Phase II (KMG-II): from individual species to whole genera.</title>
        <authorList>
            <person name="Goeker M."/>
        </authorList>
    </citation>
    <scope>NUCLEOTIDE SEQUENCE [LARGE SCALE GENOMIC DNA]</scope>
    <source>
        <strain evidence="9 10">DSM 23288</strain>
    </source>
</reference>
<keyword evidence="6 7" id="KW-0472">Membrane</keyword>
<evidence type="ECO:0000256" key="4">
    <source>
        <dbReference type="ARBA" id="ARBA00022692"/>
    </source>
</evidence>
<keyword evidence="3" id="KW-1003">Cell membrane</keyword>
<evidence type="ECO:0000256" key="1">
    <source>
        <dbReference type="ARBA" id="ARBA00004651"/>
    </source>
</evidence>
<evidence type="ECO:0000256" key="6">
    <source>
        <dbReference type="ARBA" id="ARBA00023136"/>
    </source>
</evidence>
<dbReference type="PANTHER" id="PTHR42709">
    <property type="entry name" value="ALKALINE PHOSPHATASE LIKE PROTEIN"/>
    <property type="match status" value="1"/>
</dbReference>
<dbReference type="GO" id="GO:0050380">
    <property type="term" value="F:undecaprenyl-diphosphatase activity"/>
    <property type="evidence" value="ECO:0007669"/>
    <property type="project" value="UniProtKB-EC"/>
</dbReference>
<dbReference type="GO" id="GO:0005886">
    <property type="term" value="C:plasma membrane"/>
    <property type="evidence" value="ECO:0007669"/>
    <property type="project" value="UniProtKB-SubCell"/>
</dbReference>
<evidence type="ECO:0000313" key="9">
    <source>
        <dbReference type="EMBL" id="MBB4662601.1"/>
    </source>
</evidence>
<dbReference type="Gene3D" id="1.20.144.10">
    <property type="entry name" value="Phosphatidic acid phosphatase type 2/haloperoxidase"/>
    <property type="match status" value="2"/>
</dbReference>
<dbReference type="SMART" id="SM00014">
    <property type="entry name" value="acidPPc"/>
    <property type="match status" value="1"/>
</dbReference>
<proteinExistence type="inferred from homology"/>
<feature type="transmembrane region" description="Helical" evidence="7">
    <location>
        <begin position="305"/>
        <end position="325"/>
    </location>
</feature>
<keyword evidence="4 7" id="KW-0812">Transmembrane</keyword>
<evidence type="ECO:0000256" key="5">
    <source>
        <dbReference type="ARBA" id="ARBA00022989"/>
    </source>
</evidence>
<feature type="domain" description="Phosphatidic acid phosphatase type 2/haloperoxidase" evidence="8">
    <location>
        <begin position="385"/>
        <end position="497"/>
    </location>
</feature>
<dbReference type="RefSeq" id="WP_183341900.1">
    <property type="nucleotide sequence ID" value="NZ_JACHNU010000002.1"/>
</dbReference>
<dbReference type="InterPro" id="IPR000326">
    <property type="entry name" value="PAP2/HPO"/>
</dbReference>
<feature type="transmembrane region" description="Helical" evidence="7">
    <location>
        <begin position="387"/>
        <end position="404"/>
    </location>
</feature>
<dbReference type="InterPro" id="IPR036938">
    <property type="entry name" value="PAP2/HPO_sf"/>
</dbReference>
<feature type="transmembrane region" description="Helical" evidence="7">
    <location>
        <begin position="227"/>
        <end position="249"/>
    </location>
</feature>
<feature type="transmembrane region" description="Helical" evidence="7">
    <location>
        <begin position="357"/>
        <end position="380"/>
    </location>
</feature>
<feature type="transmembrane region" description="Helical" evidence="7">
    <location>
        <begin position="424"/>
        <end position="443"/>
    </location>
</feature>
<comment type="subcellular location">
    <subcellularLocation>
        <location evidence="1">Cell membrane</location>
        <topology evidence="1">Multi-pass membrane protein</topology>
    </subcellularLocation>
</comment>
<keyword evidence="5 7" id="KW-1133">Transmembrane helix</keyword>
<dbReference type="CDD" id="cd03392">
    <property type="entry name" value="PAP2_like_2"/>
    <property type="match status" value="1"/>
</dbReference>
<feature type="transmembrane region" description="Helical" evidence="7">
    <location>
        <begin position="26"/>
        <end position="46"/>
    </location>
</feature>
<keyword evidence="10" id="KW-1185">Reference proteome</keyword>
<dbReference type="Proteomes" id="UP000585272">
    <property type="component" value="Unassembled WGS sequence"/>
</dbReference>
<organism evidence="9 10">
    <name type="scientific">Conexibacter arvalis</name>
    <dbReference type="NCBI Taxonomy" id="912552"/>
    <lineage>
        <taxon>Bacteria</taxon>
        <taxon>Bacillati</taxon>
        <taxon>Actinomycetota</taxon>
        <taxon>Thermoleophilia</taxon>
        <taxon>Solirubrobacterales</taxon>
        <taxon>Conexibacteraceae</taxon>
        <taxon>Conexibacter</taxon>
    </lineage>
</organism>
<evidence type="ECO:0000313" key="10">
    <source>
        <dbReference type="Proteomes" id="UP000585272"/>
    </source>
</evidence>
<keyword evidence="9" id="KW-0378">Hydrolase</keyword>
<dbReference type="EMBL" id="JACHNU010000002">
    <property type="protein sequence ID" value="MBB4662601.1"/>
    <property type="molecule type" value="Genomic_DNA"/>
</dbReference>
<comment type="similarity">
    <text evidence="2">Belongs to the DedA family.</text>
</comment>
<dbReference type="Pfam" id="PF01569">
    <property type="entry name" value="PAP2"/>
    <property type="match status" value="1"/>
</dbReference>
<dbReference type="AlphaFoldDB" id="A0A840IED8"/>
<feature type="transmembrane region" description="Helical" evidence="7">
    <location>
        <begin position="106"/>
        <end position="128"/>
    </location>
</feature>
<dbReference type="InterPro" id="IPR032816">
    <property type="entry name" value="VTT_dom"/>
</dbReference>
<feature type="transmembrane region" description="Helical" evidence="7">
    <location>
        <begin position="486"/>
        <end position="506"/>
    </location>
</feature>
<comment type="caution">
    <text evidence="9">The sequence shown here is derived from an EMBL/GenBank/DDBJ whole genome shotgun (WGS) entry which is preliminary data.</text>
</comment>
<evidence type="ECO:0000256" key="2">
    <source>
        <dbReference type="ARBA" id="ARBA00010792"/>
    </source>
</evidence>
<evidence type="ECO:0000256" key="3">
    <source>
        <dbReference type="ARBA" id="ARBA00022475"/>
    </source>
</evidence>
<gene>
    <name evidence="9" type="ORF">BDZ31_002187</name>
</gene>
<dbReference type="InterPro" id="IPR051311">
    <property type="entry name" value="DedA_domain"/>
</dbReference>
<name>A0A840IED8_9ACTN</name>
<dbReference type="SUPFAM" id="SSF48317">
    <property type="entry name" value="Acid phosphatase/Vanadium-dependent haloperoxidase"/>
    <property type="match status" value="1"/>
</dbReference>
<feature type="transmembrane region" description="Helical" evidence="7">
    <location>
        <begin position="455"/>
        <end position="474"/>
    </location>
</feature>
<feature type="transmembrane region" description="Helical" evidence="7">
    <location>
        <begin position="67"/>
        <end position="86"/>
    </location>
</feature>
<dbReference type="PANTHER" id="PTHR42709:SF6">
    <property type="entry name" value="UNDECAPRENYL PHOSPHATE TRANSPORTER A"/>
    <property type="match status" value="1"/>
</dbReference>
<evidence type="ECO:0000259" key="8">
    <source>
        <dbReference type="SMART" id="SM00014"/>
    </source>
</evidence>
<protein>
    <submittedName>
        <fullName evidence="9">Undecaprenyl-diphosphatase</fullName>
        <ecNumber evidence="9">3.6.1.27</ecNumber>
    </submittedName>
</protein>